<gene>
    <name evidence="2" type="ORF">J506_2120</name>
</gene>
<dbReference type="InterPro" id="IPR049458">
    <property type="entry name" value="EpsG-like"/>
</dbReference>
<protein>
    <submittedName>
        <fullName evidence="2">Putative membrane protein</fullName>
    </submittedName>
</protein>
<organism evidence="2 3">
    <name type="scientific">Acinetobacter baumannii 625974</name>
    <dbReference type="NCBI Taxonomy" id="1310607"/>
    <lineage>
        <taxon>Bacteria</taxon>
        <taxon>Pseudomonadati</taxon>
        <taxon>Pseudomonadota</taxon>
        <taxon>Gammaproteobacteria</taxon>
        <taxon>Moraxellales</taxon>
        <taxon>Moraxellaceae</taxon>
        <taxon>Acinetobacter</taxon>
        <taxon>Acinetobacter calcoaceticus/baumannii complex</taxon>
    </lineage>
</organism>
<feature type="transmembrane region" description="Helical" evidence="1">
    <location>
        <begin position="263"/>
        <end position="280"/>
    </location>
</feature>
<evidence type="ECO:0000313" key="3">
    <source>
        <dbReference type="Proteomes" id="UP000021108"/>
    </source>
</evidence>
<dbReference type="EMBL" id="JEXD01000015">
    <property type="protein sequence ID" value="EXC07237.1"/>
    <property type="molecule type" value="Genomic_DNA"/>
</dbReference>
<dbReference type="PATRIC" id="fig|1310607.3.peg.2057"/>
<sequence>MTIGLVFSFNIIMLLLCSLFSAAKSSRVFNAVFLIISSIITAVYAVQRDFNYGDTGNYVNFYQFEYIYIKFEPLFDFIARAFIQIFPGDPFYFLFFCAVITSLIFFLAYKKLVGIKSSYFAYWILLSTFSFHYLLFEVIRQGIAVGLLVLGMSYLVKDNNWIKYYICLFLAIGFHYSVAPFLFLPLLFLIKKKYYYFIIFVVVGVLGKFLFMKIGNIIGISDISQKLEIYSGMTSESQTILLRNIMLISITPLVYRISNSKAYFNIYFLYVVMLAMTLGIDEINRRYLFVGPVFLIPVFWNYFKTKRNGSLLLIIYMFMYFYIFLINYWSMYGLLNYKPLFEII</sequence>
<feature type="transmembrane region" description="Helical" evidence="1">
    <location>
        <begin position="120"/>
        <end position="136"/>
    </location>
</feature>
<dbReference type="Pfam" id="PF14897">
    <property type="entry name" value="EpsG"/>
    <property type="match status" value="1"/>
</dbReference>
<feature type="transmembrane region" description="Helical" evidence="1">
    <location>
        <begin position="6"/>
        <end position="23"/>
    </location>
</feature>
<feature type="transmembrane region" description="Helical" evidence="1">
    <location>
        <begin position="309"/>
        <end position="329"/>
    </location>
</feature>
<evidence type="ECO:0000256" key="1">
    <source>
        <dbReference type="SAM" id="Phobius"/>
    </source>
</evidence>
<evidence type="ECO:0000313" key="2">
    <source>
        <dbReference type="EMBL" id="EXC07237.1"/>
    </source>
</evidence>
<reference evidence="2 3" key="1">
    <citation type="submission" date="2014-02" db="EMBL/GenBank/DDBJ databases">
        <title>Comparative genomics and transcriptomics to identify genetic mechanisms underlying the emergence of carbapenem resistant Acinetobacter baumannii (CRAb).</title>
        <authorList>
            <person name="Harris A.D."/>
            <person name="Johnson K.J."/>
            <person name="George J."/>
            <person name="Shefchek K."/>
            <person name="Daugherty S.C."/>
            <person name="Parankush S."/>
            <person name="Sadzewicz L."/>
            <person name="Tallon L."/>
            <person name="Sengamalay N."/>
            <person name="Hazen T.H."/>
            <person name="Rasko D.A."/>
        </authorList>
    </citation>
    <scope>NUCLEOTIDE SEQUENCE [LARGE SCALE GENOMIC DNA]</scope>
    <source>
        <strain evidence="2 3">625974</strain>
    </source>
</reference>
<name>A0A009PG39_ACIBA</name>
<dbReference type="RefSeq" id="WP_032059389.1">
    <property type="nucleotide sequence ID" value="NZ_JEXD01000015.1"/>
</dbReference>
<keyword evidence="1" id="KW-0472">Membrane</keyword>
<dbReference type="AlphaFoldDB" id="A0A009PG39"/>
<feature type="transmembrane region" description="Helical" evidence="1">
    <location>
        <begin position="240"/>
        <end position="257"/>
    </location>
</feature>
<feature type="transmembrane region" description="Helical" evidence="1">
    <location>
        <begin position="287"/>
        <end position="303"/>
    </location>
</feature>
<comment type="caution">
    <text evidence="2">The sequence shown here is derived from an EMBL/GenBank/DDBJ whole genome shotgun (WGS) entry which is preliminary data.</text>
</comment>
<feature type="transmembrane region" description="Helical" evidence="1">
    <location>
        <begin position="28"/>
        <end position="46"/>
    </location>
</feature>
<accession>A0A009PG39</accession>
<feature type="transmembrane region" description="Helical" evidence="1">
    <location>
        <begin position="91"/>
        <end position="108"/>
    </location>
</feature>
<dbReference type="Proteomes" id="UP000021108">
    <property type="component" value="Unassembled WGS sequence"/>
</dbReference>
<proteinExistence type="predicted"/>
<feature type="transmembrane region" description="Helical" evidence="1">
    <location>
        <begin position="194"/>
        <end position="219"/>
    </location>
</feature>
<keyword evidence="1" id="KW-0812">Transmembrane</keyword>
<feature type="transmembrane region" description="Helical" evidence="1">
    <location>
        <begin position="164"/>
        <end position="188"/>
    </location>
</feature>
<keyword evidence="1" id="KW-1133">Transmembrane helix</keyword>